<feature type="coiled-coil region" evidence="1">
    <location>
        <begin position="1607"/>
        <end position="1637"/>
    </location>
</feature>
<gene>
    <name evidence="3" type="ORF">OF376_00450</name>
</gene>
<organism evidence="3 4">
    <name type="scientific">Ureaplasma miroungigenitalium</name>
    <dbReference type="NCBI Taxonomy" id="1042321"/>
    <lineage>
        <taxon>Bacteria</taxon>
        <taxon>Bacillati</taxon>
        <taxon>Mycoplasmatota</taxon>
        <taxon>Mycoplasmoidales</taxon>
        <taxon>Mycoplasmoidaceae</taxon>
        <taxon>Ureaplasma</taxon>
    </lineage>
</organism>
<keyword evidence="1" id="KW-0175">Coiled coil</keyword>
<evidence type="ECO:0008006" key="5">
    <source>
        <dbReference type="Google" id="ProtNLM"/>
    </source>
</evidence>
<keyword evidence="4" id="KW-1185">Reference proteome</keyword>
<dbReference type="RefSeq" id="WP_263821590.1">
    <property type="nucleotide sequence ID" value="NZ_JAOXHL010000001.1"/>
</dbReference>
<dbReference type="EMBL" id="JAOXHL010000001">
    <property type="protein sequence ID" value="MCV3728260.1"/>
    <property type="molecule type" value="Genomic_DNA"/>
</dbReference>
<reference evidence="3 4" key="1">
    <citation type="journal article" date="2020" name="Int. J. Syst. Evol. Microbiol.">
        <title>Ureaplasma miroungigenitalium sp. nov. isolated from northern elephant seals (Mirounga angustirostris) and Ureaplasma zalophigenitalium sp. nov. isolated from California sea lions (Zalophus californianus).</title>
        <authorList>
            <person name="Volokhov D.V."/>
            <person name="Gulland F.M."/>
            <person name="Gao Y."/>
            <person name="Chizhikov V.E."/>
        </authorList>
    </citation>
    <scope>NUCLEOTIDE SEQUENCE [LARGE SCALE GENOMIC DNA]</scope>
    <source>
        <strain evidence="3 4">ES3182-GEN</strain>
    </source>
</reference>
<evidence type="ECO:0000256" key="2">
    <source>
        <dbReference type="SAM" id="MobiDB-lite"/>
    </source>
</evidence>
<sequence>MSNNTNKNKRRKLKIGLGIAAALAIPAIAAAIAVPLLLNSKTELDSKIKTGHIFDELDQQKNAADKFITDKNLTEREPIEKAILYAKQLLANEQSPIKLMVEQRNKLAELELRTTLLNEPTVANAQRYLDLFILADTRAEAQSVIETFDANNIKGFLSTIIKVFEKEKSKLLPFETTMFTFMRMYDKNEYGLSMNHQVGDLNQLTKYMIGISKNKYLTFDEITQFETLYNRVYNEASIKTSDRTEKFSSITKVFDKVLKEIAASQLDNDIKLTLNEEVNNLLHFVQKNQNFLDIPVLDLNNQETTGFDIIKNHLSLIINNVAAYFVDDNKIRTAVNDLVDQLKTIKSTLPAILAKQVDTILEQLPTEQKTTNELFTTYNTLSKQLNQVKVANNILLKTQKEIETAQQANVISPELANTLKNKVNDLQFKDFLTYIAELNDMISVINAHHLLMDFNNEQITRLKDEALFIEKNLGRLQVSNETLNALNEHIAKLNQTGIHEINNTINEVRTICKQVLNKILPLVQTELSGDFVLDDFKTAFSKQQPIYQEYASAYSLATRDQLKTAVLWTIDFYDALRVSRQKEESRKYINEVIKGKAEESFVGEGTAKVKKQLIDKLDVILNQMNIIEDNRDLTLEEKQKKIADLTKHAKNLESKIEQIASLGSLTSLVQNELDALEESSNVKEIKAQLASRLKKINNLVAQAKDALDDPTENNLVAIQIELNDEFSKFQKEKAEFNARSDFSRIKKLVQQTYSSFRVANESQTPLEGKILAKLEKLRNDIINPPAHLNEKDKEIYRNKLRAEMDVIASEALLSAQYEKTVANNAAEIEKAQNLLNKLNSENVYNDLSTQNPNPITLKEDIAAKQEALNAIKAKFNKLYKQQASNEEDKLIPVISKDELTALKKEADKTNQLIKLDIAKARLIADTYELNKLKVEPTNPDDASQNPYKKMQEQLDLINRKKNELLQEIAAKIADPNINDEEVSKLVDQVNALDSSIASQNALAKKLWEAFNVYKELTSAQPVKYPEYAKELGESIVANALAFDDASDSEFKRAQKMINLDKELNKRDNAQKTKDLLNSLINLRINQNKVINLDDQAQTKLDSNNIQVDANNPNRLIYQAIDVEMQAKIKEYQAKIENPQTTVDEYARMMINIQSNLTTYRYKKNTAATALDDSITKIKNLFTVNKTHEEANEIDLNATGEKMPYLIALENWFNTIISDGVIDENEALYTEEFLKHFKTIGDLRHNDASNGFFDNYTKQKADATVNAYRPVGDKFNANIDVAYVEQFANLINLAYAQDLYVKKMSLLKANVDQLKETEANLDAYSSIKLTHPTPSEVHESLIAELTKTVVDVTKPDQLAAVNSALNKIAQLDKLIQKQRQVATKITNINNNPDREKLALKTDELIKSLNENKPVADSNTNKYPWLEKTDEGNNSSNEEINNHINKLNDSFNNAGDLNDTKQAIEAEIVKLENRFKSVYRPEVHDKQVEEALWSEETLEGKIKGLIAGYRQELKELGKANPDGSIPSLAESKKRAVEIQNNINTVEVNLSNLLNLAETVKKTEDQADNAPKEKDASVAKDNLDLIEGIKKEIEKATSDARHNYDKIDTYKDINKTVAALNDLANDLSEAEKVRENYIKATKYLAESTNTYHQIKKDVSDAAQNTDTKAKAQAYLDFYVTAVNSQTTAETRMKELDLRRVNLLLEKALNLYQRQQARYTNPTNEVTMNTWKTVHEDKTFATENAENYWWFANDPQNQSASYFNPFTFEKDAFLLSKIIVDTVPKTPENTQKVDEAFFAQEINSLNDAINNELGIAFDNTYNTYTQRKALIDLILDKTNAQAYYQSDYAVLTSTEDEFLKNNSKAYDQLKTAMNMFYYQDAASILNALKDESTHTEKYIDNQKAIASNKNKIIRIHSLLTNYVDLAQAVQKDHLLIDEFLVDPNAENPQIKEDTDPQMKATIQLLLAYNSKVKEYYYKNDNLGQVKALEQKILRLSARIKIIKAYIERKQLLDKTSKEQNTWLTVDFKAALENILEHVMKLVNESEDTSETAYNKYYQQLITGDLTSFDTSFANAKKLAELINEAKKFSNTQSINNKAYAESSTEMKDLYNQLDVKITAAENALKNKATGDTANAWLESQKTIQGQIETLLFEIGDDSRGIINALKVTKTMEVKQLRQQADELNRYIKDNYTDQENSPLLTERNKGGQNNDQTFNWENDTNPFKQTANIQTFDDLKTWTANLDTWKLKIHAQIDRLVSFEKNRLRAIRNRAYVFLNYLNGTMVNAQQELNTHNDADLTKLFPAPINTYLNSEEEIKVLIRAIGLDITEITKAIGQLTTANDNLLASFEIIPGWNSDKTSVYEQFMDPLNDNYYQKALRIKYINQAEALNKTFNSFISIAFSNLAKQKVDLLAFSEQLATDPAQANNLRAKIDEIIKVLKHIQPDNAIVNEILTKLNTIKTTADALKVFDDLGVIDLSEKYNYNQNELDQTLISKRNKMWNNFADLSKKVVDNRFAIYKTIYGNDFEGWYNSSKDKTAHDVNSLRKIAFDFVDSRKELAPMINLLSSSADKKTYFKELIDAYNNTANSIASLKSDIDSKLQGDLLVTELQNNLSKIYDAAVDLNRWMLATANQQKAFAALNDEKNTSFAVKDDKLVEDFEQIVKNWETDQTRIITKDNKSYLWINKDSKDIEILKEYYTQFAFLVKPRGPEDIYSSNVRVYLVKDAGESSYTKTYLQADTAFKKIKVNLMYEYVPPLTNKDIPNNIFWNVPAFKFNQDDVFITFRTQDTLKITKEFLTNSNIHTWLQATRAGWNNKTLIYNYVNALIKQIAAHEAKNNLTFLKNNADPNVQNDPKDTTNGVEIKFKTTEAGIPVTIKQKTYHLVNYKDETNQSYVYWNSTGADVKGDGNNFEFWTPFYIAVPVVAKEDSNIKGIIFMFFEAYSGRVGWRGVNNDVVLKPSVRNHYELYPTVFLDLNKPDSHLPNNTNPTTDPNEYAEYYMNTPLFVDKHSAARSAREHMQALLNKNDQSFKDGLEDFYITVKLHPESNKK</sequence>
<protein>
    <recommendedName>
        <fullName evidence="5">ECM-binding protein homolog</fullName>
    </recommendedName>
</protein>
<accession>A0ABT3BLY3</accession>
<feature type="region of interest" description="Disordered" evidence="2">
    <location>
        <begin position="1411"/>
        <end position="1439"/>
    </location>
</feature>
<comment type="caution">
    <text evidence="3">The sequence shown here is derived from an EMBL/GenBank/DDBJ whole genome shotgun (WGS) entry which is preliminary data.</text>
</comment>
<evidence type="ECO:0000313" key="3">
    <source>
        <dbReference type="EMBL" id="MCV3728260.1"/>
    </source>
</evidence>
<feature type="coiled-coil region" evidence="1">
    <location>
        <begin position="610"/>
        <end position="662"/>
    </location>
</feature>
<evidence type="ECO:0000313" key="4">
    <source>
        <dbReference type="Proteomes" id="UP001208245"/>
    </source>
</evidence>
<dbReference type="Proteomes" id="UP001208245">
    <property type="component" value="Unassembled WGS sequence"/>
</dbReference>
<evidence type="ECO:0000256" key="1">
    <source>
        <dbReference type="SAM" id="Coils"/>
    </source>
</evidence>
<proteinExistence type="predicted"/>
<name>A0ABT3BLY3_9BACT</name>